<accession>A0A9X3YX81</accession>
<dbReference type="Proteomes" id="UP001140230">
    <property type="component" value="Unassembled WGS sequence"/>
</dbReference>
<protein>
    <submittedName>
        <fullName evidence="1">Uncharacterized protein</fullName>
    </submittedName>
</protein>
<gene>
    <name evidence="1" type="ORF">NY667_00200</name>
</gene>
<proteinExistence type="predicted"/>
<evidence type="ECO:0000313" key="2">
    <source>
        <dbReference type="Proteomes" id="UP001140230"/>
    </source>
</evidence>
<reference evidence="1" key="2">
    <citation type="submission" date="2022-08" db="EMBL/GenBank/DDBJ databases">
        <authorList>
            <person name="Iruegas-Bocardo F."/>
            <person name="Weisberg A.J."/>
            <person name="Riutta E.R."/>
            <person name="Kilday K."/>
            <person name="Bonkowski J.C."/>
            <person name="Creswell T."/>
            <person name="Daughtrey M.L."/>
            <person name="Rane K."/>
            <person name="Grunwald N.J."/>
            <person name="Chang J.H."/>
            <person name="Putnam M.L."/>
        </authorList>
    </citation>
    <scope>NUCLEOTIDE SEQUENCE</scope>
    <source>
        <strain evidence="1">22-338</strain>
    </source>
</reference>
<organism evidence="1 2">
    <name type="scientific">Xanthomonas hortorum pv. hederae</name>
    <dbReference type="NCBI Taxonomy" id="453603"/>
    <lineage>
        <taxon>Bacteria</taxon>
        <taxon>Pseudomonadati</taxon>
        <taxon>Pseudomonadota</taxon>
        <taxon>Gammaproteobacteria</taxon>
        <taxon>Lysobacterales</taxon>
        <taxon>Lysobacteraceae</taxon>
        <taxon>Xanthomonas</taxon>
    </lineage>
</organism>
<sequence length="173" mass="18875">MRISAVAGATSTLHTLKLLFIPSGELDFACWGAVGLLTLLGANQMFTVNFSRIDAGFDAVIAGIHKHAYDCKAELLGPLDEDAWFQICQQEWNIAHRGCGLSWSYLVKLFSSAIDRRVSMLPEHQRLRAIAIAADKGYETLEVRNEDDAINLANGCCIHGITLDCCPFGCGSL</sequence>
<name>A0A9X3YX81_9XANT</name>
<dbReference type="RefSeq" id="WP_228426029.1">
    <property type="nucleotide sequence ID" value="NZ_JANWTP010000001.1"/>
</dbReference>
<dbReference type="EMBL" id="JANWTP010000001">
    <property type="protein sequence ID" value="MDC8636262.1"/>
    <property type="molecule type" value="Genomic_DNA"/>
</dbReference>
<dbReference type="AlphaFoldDB" id="A0A9X3YX81"/>
<reference evidence="1" key="1">
    <citation type="journal article" date="2022" name="Phytopathology">
        <title>Whole genome sequencing-based tracing of a 2022 introduction and outbreak of Xanthomonas hortorum pv. pelargonii.</title>
        <authorList>
            <person name="Iruegas Bocardo F."/>
            <person name="Weisberg A.J."/>
            <person name="Riutta E.R."/>
            <person name="Kilday K.B."/>
            <person name="Bonkowski J.C."/>
            <person name="Creswell T.C."/>
            <person name="Daughtrey M."/>
            <person name="Rane K.K."/>
            <person name="Grunwald N.J."/>
            <person name="Chang J.H."/>
            <person name="Putnam M."/>
        </authorList>
    </citation>
    <scope>NUCLEOTIDE SEQUENCE</scope>
    <source>
        <strain evidence="1">22-338</strain>
    </source>
</reference>
<comment type="caution">
    <text evidence="1">The sequence shown here is derived from an EMBL/GenBank/DDBJ whole genome shotgun (WGS) entry which is preliminary data.</text>
</comment>
<evidence type="ECO:0000313" key="1">
    <source>
        <dbReference type="EMBL" id="MDC8636262.1"/>
    </source>
</evidence>